<evidence type="ECO:0000259" key="3">
    <source>
        <dbReference type="PROSITE" id="PS50110"/>
    </source>
</evidence>
<dbReference type="RefSeq" id="WP_119283540.1">
    <property type="nucleotide sequence ID" value="NZ_AP018738.1"/>
</dbReference>
<dbReference type="InterPro" id="IPR001789">
    <property type="entry name" value="Sig_transdc_resp-reg_receiver"/>
</dbReference>
<accession>A0A2Z6GE94</accession>
<reference evidence="4 5" key="1">
    <citation type="submission" date="2018-06" db="EMBL/GenBank/DDBJ databases">
        <title>OYT1 Genome Sequencing.</title>
        <authorList>
            <person name="Kato S."/>
            <person name="Itoh T."/>
            <person name="Ohkuma M."/>
        </authorList>
    </citation>
    <scope>NUCLEOTIDE SEQUENCE [LARGE SCALE GENOMIC DNA]</scope>
    <source>
        <strain evidence="4 5">OYT1</strain>
    </source>
</reference>
<name>A0A2Z6GE94_9PROT</name>
<organism evidence="4 5">
    <name type="scientific">Ferriphaselus amnicola</name>
    <dbReference type="NCBI Taxonomy" id="1188319"/>
    <lineage>
        <taxon>Bacteria</taxon>
        <taxon>Pseudomonadati</taxon>
        <taxon>Pseudomonadota</taxon>
        <taxon>Betaproteobacteria</taxon>
        <taxon>Nitrosomonadales</taxon>
        <taxon>Gallionellaceae</taxon>
        <taxon>Ferriphaselus</taxon>
    </lineage>
</organism>
<dbReference type="SMART" id="SM00448">
    <property type="entry name" value="REC"/>
    <property type="match status" value="1"/>
</dbReference>
<evidence type="ECO:0000313" key="4">
    <source>
        <dbReference type="EMBL" id="BBE51750.1"/>
    </source>
</evidence>
<dbReference type="InterPro" id="IPR050595">
    <property type="entry name" value="Bact_response_regulator"/>
</dbReference>
<dbReference type="Pfam" id="PF00072">
    <property type="entry name" value="Response_reg"/>
    <property type="match status" value="1"/>
</dbReference>
<dbReference type="PANTHER" id="PTHR44591:SF3">
    <property type="entry name" value="RESPONSE REGULATORY DOMAIN-CONTAINING PROTEIN"/>
    <property type="match status" value="1"/>
</dbReference>
<dbReference type="Proteomes" id="UP000033070">
    <property type="component" value="Chromosome"/>
</dbReference>
<feature type="domain" description="Response regulatory" evidence="3">
    <location>
        <begin position="4"/>
        <end position="82"/>
    </location>
</feature>
<dbReference type="KEGG" id="fam:OYT1_ch2232"/>
<dbReference type="PANTHER" id="PTHR44591">
    <property type="entry name" value="STRESS RESPONSE REGULATOR PROTEIN 1"/>
    <property type="match status" value="1"/>
</dbReference>
<evidence type="ECO:0000256" key="1">
    <source>
        <dbReference type="ARBA" id="ARBA00022553"/>
    </source>
</evidence>
<dbReference type="Gene3D" id="3.40.50.2300">
    <property type="match status" value="1"/>
</dbReference>
<keyword evidence="1 2" id="KW-0597">Phosphoprotein</keyword>
<keyword evidence="5" id="KW-1185">Reference proteome</keyword>
<sequence>MRTKILVIDDDAAVRGSFQLVLEEIGCEVRVAEDGFSGIQMAKESRPDLIFLDLKMPEIDGVETMRRLLDVELHPKLTHLAQ</sequence>
<dbReference type="SUPFAM" id="SSF52172">
    <property type="entry name" value="CheY-like"/>
    <property type="match status" value="1"/>
</dbReference>
<dbReference type="GO" id="GO:0000160">
    <property type="term" value="P:phosphorelay signal transduction system"/>
    <property type="evidence" value="ECO:0007669"/>
    <property type="project" value="InterPro"/>
</dbReference>
<dbReference type="PROSITE" id="PS50110">
    <property type="entry name" value="RESPONSE_REGULATORY"/>
    <property type="match status" value="1"/>
</dbReference>
<dbReference type="AlphaFoldDB" id="A0A2Z6GE94"/>
<dbReference type="OrthoDB" id="9801101at2"/>
<gene>
    <name evidence="4" type="ORF">OYT1_ch2232</name>
</gene>
<feature type="modified residue" description="4-aspartylphosphate" evidence="2">
    <location>
        <position position="53"/>
    </location>
</feature>
<protein>
    <submittedName>
        <fullName evidence="4">Response regulator MprA</fullName>
    </submittedName>
</protein>
<evidence type="ECO:0000313" key="5">
    <source>
        <dbReference type="Proteomes" id="UP000033070"/>
    </source>
</evidence>
<dbReference type="InterPro" id="IPR011006">
    <property type="entry name" value="CheY-like_superfamily"/>
</dbReference>
<dbReference type="EMBL" id="AP018738">
    <property type="protein sequence ID" value="BBE51750.1"/>
    <property type="molecule type" value="Genomic_DNA"/>
</dbReference>
<evidence type="ECO:0000256" key="2">
    <source>
        <dbReference type="PROSITE-ProRule" id="PRU00169"/>
    </source>
</evidence>
<proteinExistence type="predicted"/>